<name>A0A3B0XNN4_9ZZZZ</name>
<feature type="transmembrane region" description="Helical" evidence="1">
    <location>
        <begin position="700"/>
        <end position="721"/>
    </location>
</feature>
<evidence type="ECO:0000259" key="2">
    <source>
        <dbReference type="PROSITE" id="PS50234"/>
    </source>
</evidence>
<evidence type="ECO:0000256" key="1">
    <source>
        <dbReference type="SAM" id="Phobius"/>
    </source>
</evidence>
<feature type="domain" description="VIT" evidence="3">
    <location>
        <begin position="78"/>
        <end position="206"/>
    </location>
</feature>
<evidence type="ECO:0000313" key="4">
    <source>
        <dbReference type="EMBL" id="VAW57946.1"/>
    </source>
</evidence>
<dbReference type="Gene3D" id="3.40.50.410">
    <property type="entry name" value="von Willebrand factor, type A domain"/>
    <property type="match status" value="1"/>
</dbReference>
<dbReference type="SMART" id="SM00609">
    <property type="entry name" value="VIT"/>
    <property type="match status" value="1"/>
</dbReference>
<dbReference type="SUPFAM" id="SSF53300">
    <property type="entry name" value="vWA-like"/>
    <property type="match status" value="1"/>
</dbReference>
<organism evidence="4">
    <name type="scientific">hydrothermal vent metagenome</name>
    <dbReference type="NCBI Taxonomy" id="652676"/>
    <lineage>
        <taxon>unclassified sequences</taxon>
        <taxon>metagenomes</taxon>
        <taxon>ecological metagenomes</taxon>
    </lineage>
</organism>
<sequence length="732" mass="82364">MLSLNSHFFKRRPRTEYLYEHYRPRRSPATRWLLRTFKTFVPVLLGIVLGMLIMMLSKPAHADSADHYVSMNDISEGSLLLKGEAPEQYKRLALLDTQLDMNISGMIARSHIRQSFKNTSNNWIEAVYVFPLPETAAVDHMRIQIGERIIEGQIKEKQQARKIYQQARHQGKKAALVEQQRPNLFTNTVANIAPGETVIIEIEYQQTLEYEQGRFSLRFPMTITPRYIPGKPLNQSLAINGTGWEANTDQVKDASFISPPVSNTASSISLNIYLTAGFPVQKITSPYHAITRQKMPDGRLLVQLTRKKIPAKHDFELNWTPEIKLAPKAAFFSEKINNDFYHLLMLLPPYDNTQTAQALAREVIYVIDTSGSMHGTSMEQAKQSLLMALDRLRLHDRFNIIQFNSITHPLFYHSRTASVENIQQAKEYTRGLRADGGTEMAAALNLALKQPAKSDHVRQVVFLTDGSVGNETALFEIIHKNLASSRLFTVGIGSAPNSYFMRKAAQFGRGSFTHISDINEVDNKMSNLFKRLENPLMTDLEIEFEKGTHTEMWPARIADLYHGGAIVLAIKTDKPLQQVNLQGTRALSPWQATLDLTQNNISGDTMNSNGIGRFWARRKIAALMDSVHSGANKSRVRNKVIDIALNHHLVSKYTSLVAVDVEPSRPAEKKIEQQALPVNLAQGQTAQKTFGQLPQTATSAGVKLLTGTTLLLLALITQLLFSRKRKLKILCS</sequence>
<dbReference type="InterPro" id="IPR013694">
    <property type="entry name" value="VIT"/>
</dbReference>
<feature type="domain" description="VWFA" evidence="2">
    <location>
        <begin position="362"/>
        <end position="532"/>
    </location>
</feature>
<dbReference type="InterPro" id="IPR036465">
    <property type="entry name" value="vWFA_dom_sf"/>
</dbReference>
<keyword evidence="1" id="KW-0812">Transmembrane</keyword>
<proteinExistence type="predicted"/>
<accession>A0A3B0XNN4</accession>
<gene>
    <name evidence="4" type="ORF">MNBD_GAMMA11-1437</name>
</gene>
<dbReference type="InterPro" id="IPR002035">
    <property type="entry name" value="VWF_A"/>
</dbReference>
<dbReference type="InterPro" id="IPR022440">
    <property type="entry name" value="CHP03788"/>
</dbReference>
<dbReference type="PROSITE" id="PS51468">
    <property type="entry name" value="VIT"/>
    <property type="match status" value="1"/>
</dbReference>
<feature type="transmembrane region" description="Helical" evidence="1">
    <location>
        <begin position="32"/>
        <end position="56"/>
    </location>
</feature>
<dbReference type="SMART" id="SM00327">
    <property type="entry name" value="VWA"/>
    <property type="match status" value="1"/>
</dbReference>
<evidence type="ECO:0000259" key="3">
    <source>
        <dbReference type="PROSITE" id="PS51468"/>
    </source>
</evidence>
<keyword evidence="1" id="KW-1133">Transmembrane helix</keyword>
<dbReference type="PANTHER" id="PTHR45737">
    <property type="entry name" value="VON WILLEBRAND FACTOR A DOMAIN-CONTAINING PROTEIN 5A"/>
    <property type="match status" value="1"/>
</dbReference>
<dbReference type="NCBIfam" id="TIGR03788">
    <property type="entry name" value="marine_srt_targ"/>
    <property type="match status" value="1"/>
</dbReference>
<dbReference type="EMBL" id="UOFG01000007">
    <property type="protein sequence ID" value="VAW57946.1"/>
    <property type="molecule type" value="Genomic_DNA"/>
</dbReference>
<dbReference type="AlphaFoldDB" id="A0A3B0XNN4"/>
<keyword evidence="1" id="KW-0472">Membrane</keyword>
<dbReference type="Pfam" id="PF08487">
    <property type="entry name" value="VIT"/>
    <property type="match status" value="1"/>
</dbReference>
<protein>
    <submittedName>
        <fullName evidence="4">Inter-alpha-trypsin inhibitor domain protein</fullName>
    </submittedName>
</protein>
<dbReference type="PROSITE" id="PS50234">
    <property type="entry name" value="VWFA"/>
    <property type="match status" value="1"/>
</dbReference>
<reference evidence="4" key="1">
    <citation type="submission" date="2018-06" db="EMBL/GenBank/DDBJ databases">
        <authorList>
            <person name="Zhirakovskaya E."/>
        </authorList>
    </citation>
    <scope>NUCLEOTIDE SEQUENCE</scope>
</reference>
<dbReference type="PANTHER" id="PTHR45737:SF6">
    <property type="entry name" value="VON WILLEBRAND FACTOR A DOMAIN-CONTAINING PROTEIN 5A"/>
    <property type="match status" value="1"/>
</dbReference>
<dbReference type="Pfam" id="PF13768">
    <property type="entry name" value="VWA_3"/>
    <property type="match status" value="1"/>
</dbReference>